<dbReference type="HOGENOM" id="CLU_2892427_0_0_1"/>
<dbReference type="EMBL" id="KB097304">
    <property type="protein sequence ID" value="ESN97812.1"/>
    <property type="molecule type" value="Genomic_DNA"/>
</dbReference>
<reference evidence="4" key="3">
    <citation type="submission" date="2015-06" db="UniProtKB">
        <authorList>
            <consortium name="EnsemblMetazoa"/>
        </authorList>
    </citation>
    <scope>IDENTIFICATION</scope>
</reference>
<dbReference type="GeneID" id="20196064"/>
<dbReference type="PROSITE" id="PS50118">
    <property type="entry name" value="HMG_BOX_2"/>
    <property type="match status" value="1"/>
</dbReference>
<feature type="domain" description="HMG box" evidence="2">
    <location>
        <begin position="1"/>
        <end position="48"/>
    </location>
</feature>
<gene>
    <name evidence="4" type="primary">20196064</name>
    <name evidence="3" type="ORF">HELRODRAFT_128160</name>
</gene>
<dbReference type="EMBL" id="AMQM01006213">
    <property type="status" value="NOT_ANNOTATED_CDS"/>
    <property type="molecule type" value="Genomic_DNA"/>
</dbReference>
<dbReference type="SUPFAM" id="SSF47095">
    <property type="entry name" value="HMG-box"/>
    <property type="match status" value="1"/>
</dbReference>
<accession>T1EHL4</accession>
<feature type="DNA-binding region" description="HMG box" evidence="1">
    <location>
        <begin position="1"/>
        <end position="48"/>
    </location>
</feature>
<organism evidence="4 5">
    <name type="scientific">Helobdella robusta</name>
    <name type="common">Californian leech</name>
    <dbReference type="NCBI Taxonomy" id="6412"/>
    <lineage>
        <taxon>Eukaryota</taxon>
        <taxon>Metazoa</taxon>
        <taxon>Spiralia</taxon>
        <taxon>Lophotrochozoa</taxon>
        <taxon>Annelida</taxon>
        <taxon>Clitellata</taxon>
        <taxon>Hirudinea</taxon>
        <taxon>Rhynchobdellida</taxon>
        <taxon>Glossiphoniidae</taxon>
        <taxon>Helobdella</taxon>
    </lineage>
</organism>
<evidence type="ECO:0000313" key="4">
    <source>
        <dbReference type="EnsemblMetazoa" id="HelroP128160"/>
    </source>
</evidence>
<dbReference type="Gene3D" id="1.10.30.10">
    <property type="entry name" value="High mobility group box domain"/>
    <property type="match status" value="1"/>
</dbReference>
<keyword evidence="1" id="KW-0238">DNA-binding</keyword>
<dbReference type="Proteomes" id="UP000015101">
    <property type="component" value="Unassembled WGS sequence"/>
</dbReference>
<name>T1EHL4_HELRO</name>
<reference evidence="3 5" key="2">
    <citation type="journal article" date="2013" name="Nature">
        <title>Insights into bilaterian evolution from three spiralian genomes.</title>
        <authorList>
            <person name="Simakov O."/>
            <person name="Marletaz F."/>
            <person name="Cho S.J."/>
            <person name="Edsinger-Gonzales E."/>
            <person name="Havlak P."/>
            <person name="Hellsten U."/>
            <person name="Kuo D.H."/>
            <person name="Larsson T."/>
            <person name="Lv J."/>
            <person name="Arendt D."/>
            <person name="Savage R."/>
            <person name="Osoegawa K."/>
            <person name="de Jong P."/>
            <person name="Grimwood J."/>
            <person name="Chapman J.A."/>
            <person name="Shapiro H."/>
            <person name="Aerts A."/>
            <person name="Otillar R.P."/>
            <person name="Terry A.Y."/>
            <person name="Boore J.L."/>
            <person name="Grigoriev I.V."/>
            <person name="Lindberg D.R."/>
            <person name="Seaver E.C."/>
            <person name="Weisblat D.A."/>
            <person name="Putnam N.H."/>
            <person name="Rokhsar D.S."/>
        </authorList>
    </citation>
    <scope>NUCLEOTIDE SEQUENCE</scope>
</reference>
<keyword evidence="1" id="KW-0539">Nucleus</keyword>
<protein>
    <recommendedName>
        <fullName evidence="2">HMG box domain-containing protein</fullName>
    </recommendedName>
</protein>
<dbReference type="CTD" id="20196064"/>
<dbReference type="AlphaFoldDB" id="T1EHL4"/>
<dbReference type="KEGG" id="hro:HELRODRAFT_128160"/>
<keyword evidence="5" id="KW-1185">Reference proteome</keyword>
<sequence length="63" mass="7557">ENPRANLTEINKKLGFMLKELPEEERQRYKAEADKRKIKHSILNPGFVYRPKRKRSVENVFTN</sequence>
<evidence type="ECO:0000259" key="2">
    <source>
        <dbReference type="PROSITE" id="PS50118"/>
    </source>
</evidence>
<dbReference type="InterPro" id="IPR036910">
    <property type="entry name" value="HMG_box_dom_sf"/>
</dbReference>
<proteinExistence type="predicted"/>
<evidence type="ECO:0000313" key="5">
    <source>
        <dbReference type="Proteomes" id="UP000015101"/>
    </source>
</evidence>
<dbReference type="EnsemblMetazoa" id="HelroT128160">
    <property type="protein sequence ID" value="HelroP128160"/>
    <property type="gene ID" value="HelroG128160"/>
</dbReference>
<reference evidence="5" key="1">
    <citation type="submission" date="2012-12" db="EMBL/GenBank/DDBJ databases">
        <authorList>
            <person name="Hellsten U."/>
            <person name="Grimwood J."/>
            <person name="Chapman J.A."/>
            <person name="Shapiro H."/>
            <person name="Aerts A."/>
            <person name="Otillar R.P."/>
            <person name="Terry A.Y."/>
            <person name="Boore J.L."/>
            <person name="Simakov O."/>
            <person name="Marletaz F."/>
            <person name="Cho S.-J."/>
            <person name="Edsinger-Gonzales E."/>
            <person name="Havlak P."/>
            <person name="Kuo D.-H."/>
            <person name="Larsson T."/>
            <person name="Lv J."/>
            <person name="Arendt D."/>
            <person name="Savage R."/>
            <person name="Osoegawa K."/>
            <person name="de Jong P."/>
            <person name="Lindberg D.R."/>
            <person name="Seaver E.C."/>
            <person name="Weisblat D.A."/>
            <person name="Putnam N.H."/>
            <person name="Grigoriev I.V."/>
            <person name="Rokhsar D.S."/>
        </authorList>
    </citation>
    <scope>NUCLEOTIDE SEQUENCE</scope>
</reference>
<dbReference type="Pfam" id="PF00505">
    <property type="entry name" value="HMG_box"/>
    <property type="match status" value="1"/>
</dbReference>
<dbReference type="GO" id="GO:0003677">
    <property type="term" value="F:DNA binding"/>
    <property type="evidence" value="ECO:0007669"/>
    <property type="project" value="UniProtKB-UniRule"/>
</dbReference>
<dbReference type="InParanoid" id="T1EHL4"/>
<dbReference type="RefSeq" id="XP_009024261.1">
    <property type="nucleotide sequence ID" value="XM_009026013.1"/>
</dbReference>
<evidence type="ECO:0000256" key="1">
    <source>
        <dbReference type="PROSITE-ProRule" id="PRU00267"/>
    </source>
</evidence>
<dbReference type="GO" id="GO:0005634">
    <property type="term" value="C:nucleus"/>
    <property type="evidence" value="ECO:0007669"/>
    <property type="project" value="UniProtKB-UniRule"/>
</dbReference>
<evidence type="ECO:0000313" key="3">
    <source>
        <dbReference type="EMBL" id="ESN97812.1"/>
    </source>
</evidence>
<dbReference type="InterPro" id="IPR009071">
    <property type="entry name" value="HMG_box_dom"/>
</dbReference>